<name>A0ABN1GJ34_9ACTN</name>
<sequence length="43" mass="4571">MKLLLGVCKDPTELSGVPNQVVAEAVDSVFGFGRFDGIDSPFD</sequence>
<dbReference type="RefSeq" id="WP_344076443.1">
    <property type="nucleotide sequence ID" value="NZ_BAAACA010000034.1"/>
</dbReference>
<accession>A0ABN1GJ34</accession>
<gene>
    <name evidence="1" type="ORF">GCM10010394_47980</name>
</gene>
<evidence type="ECO:0000313" key="2">
    <source>
        <dbReference type="Proteomes" id="UP001500668"/>
    </source>
</evidence>
<evidence type="ECO:0000313" key="1">
    <source>
        <dbReference type="EMBL" id="GAA0612550.1"/>
    </source>
</evidence>
<dbReference type="Proteomes" id="UP001500668">
    <property type="component" value="Unassembled WGS sequence"/>
</dbReference>
<comment type="caution">
    <text evidence="1">The sequence shown here is derived from an EMBL/GenBank/DDBJ whole genome shotgun (WGS) entry which is preliminary data.</text>
</comment>
<dbReference type="EMBL" id="BAAACA010000034">
    <property type="protein sequence ID" value="GAA0612550.1"/>
    <property type="molecule type" value="Genomic_DNA"/>
</dbReference>
<keyword evidence="2" id="KW-1185">Reference proteome</keyword>
<protein>
    <submittedName>
        <fullName evidence="1">Uncharacterized protein</fullName>
    </submittedName>
</protein>
<proteinExistence type="predicted"/>
<reference evidence="1 2" key="1">
    <citation type="journal article" date="2019" name="Int. J. Syst. Evol. Microbiol.">
        <title>The Global Catalogue of Microorganisms (GCM) 10K type strain sequencing project: providing services to taxonomists for standard genome sequencing and annotation.</title>
        <authorList>
            <consortium name="The Broad Institute Genomics Platform"/>
            <consortium name="The Broad Institute Genome Sequencing Center for Infectious Disease"/>
            <person name="Wu L."/>
            <person name="Ma J."/>
        </authorList>
    </citation>
    <scope>NUCLEOTIDE SEQUENCE [LARGE SCALE GENOMIC DNA]</scope>
    <source>
        <strain evidence="1 2">JCM 5067</strain>
    </source>
</reference>
<organism evidence="1 2">
    <name type="scientific">Streptomyces crystallinus</name>
    <dbReference type="NCBI Taxonomy" id="68191"/>
    <lineage>
        <taxon>Bacteria</taxon>
        <taxon>Bacillati</taxon>
        <taxon>Actinomycetota</taxon>
        <taxon>Actinomycetes</taxon>
        <taxon>Kitasatosporales</taxon>
        <taxon>Streptomycetaceae</taxon>
        <taxon>Streptomyces</taxon>
    </lineage>
</organism>